<comment type="caution">
    <text evidence="3">The sequence shown here is derived from an EMBL/GenBank/DDBJ whole genome shotgun (WGS) entry which is preliminary data.</text>
</comment>
<gene>
    <name evidence="3" type="ORF">CH63R_01780</name>
</gene>
<protein>
    <submittedName>
        <fullName evidence="3">Uncharacterized protein</fullName>
    </submittedName>
</protein>
<dbReference type="KEGG" id="chig:CH63R_01780"/>
<evidence type="ECO:0000256" key="2">
    <source>
        <dbReference type="SAM" id="SignalP"/>
    </source>
</evidence>
<dbReference type="EMBL" id="LTAN01000002">
    <property type="protein sequence ID" value="OBR13054.1"/>
    <property type="molecule type" value="Genomic_DNA"/>
</dbReference>
<keyword evidence="1" id="KW-0472">Membrane</keyword>
<reference evidence="4" key="1">
    <citation type="journal article" date="2017" name="BMC Genomics">
        <title>Gapless genome assembly of Colletotrichum higginsianum reveals chromosome structure and association of transposable elements with secondary metabolite gene clusters.</title>
        <authorList>
            <person name="Dallery J.-F."/>
            <person name="Lapalu N."/>
            <person name="Zampounis A."/>
            <person name="Pigne S."/>
            <person name="Luyten I."/>
            <person name="Amselem J."/>
            <person name="Wittenberg A.H.J."/>
            <person name="Zhou S."/>
            <person name="de Queiroz M.V."/>
            <person name="Robin G.P."/>
            <person name="Auger A."/>
            <person name="Hainaut M."/>
            <person name="Henrissat B."/>
            <person name="Kim K.-T."/>
            <person name="Lee Y.-H."/>
            <person name="Lespinet O."/>
            <person name="Schwartz D.C."/>
            <person name="Thon M.R."/>
            <person name="O'Connell R.J."/>
        </authorList>
    </citation>
    <scope>NUCLEOTIDE SEQUENCE [LARGE SCALE GENOMIC DNA]</scope>
    <source>
        <strain evidence="4">IMI 349063</strain>
    </source>
</reference>
<evidence type="ECO:0000313" key="4">
    <source>
        <dbReference type="Proteomes" id="UP000092177"/>
    </source>
</evidence>
<keyword evidence="1" id="KW-1133">Transmembrane helix</keyword>
<feature type="signal peptide" evidence="2">
    <location>
        <begin position="1"/>
        <end position="22"/>
    </location>
</feature>
<feature type="chain" id="PRO_5008601804" evidence="2">
    <location>
        <begin position="23"/>
        <end position="99"/>
    </location>
</feature>
<accession>A0A1B7YMB2</accession>
<organism evidence="3 4">
    <name type="scientific">Colletotrichum higginsianum (strain IMI 349063)</name>
    <name type="common">Crucifer anthracnose fungus</name>
    <dbReference type="NCBI Taxonomy" id="759273"/>
    <lineage>
        <taxon>Eukaryota</taxon>
        <taxon>Fungi</taxon>
        <taxon>Dikarya</taxon>
        <taxon>Ascomycota</taxon>
        <taxon>Pezizomycotina</taxon>
        <taxon>Sordariomycetes</taxon>
        <taxon>Hypocreomycetidae</taxon>
        <taxon>Glomerellales</taxon>
        <taxon>Glomerellaceae</taxon>
        <taxon>Colletotrichum</taxon>
        <taxon>Colletotrichum destructivum species complex</taxon>
    </lineage>
</organism>
<evidence type="ECO:0000256" key="1">
    <source>
        <dbReference type="SAM" id="Phobius"/>
    </source>
</evidence>
<dbReference type="VEuPathDB" id="FungiDB:CH63R_01780"/>
<feature type="transmembrane region" description="Helical" evidence="1">
    <location>
        <begin position="50"/>
        <end position="71"/>
    </location>
</feature>
<dbReference type="RefSeq" id="XP_018161571.1">
    <property type="nucleotide sequence ID" value="XM_018296755.1"/>
</dbReference>
<dbReference type="Proteomes" id="UP000092177">
    <property type="component" value="Chromosome 2"/>
</dbReference>
<dbReference type="AlphaFoldDB" id="A0A1B7YMB2"/>
<name>A0A1B7YMB2_COLHI</name>
<proteinExistence type="predicted"/>
<dbReference type="GeneID" id="28860862"/>
<keyword evidence="2" id="KW-0732">Signal</keyword>
<keyword evidence="1" id="KW-0812">Transmembrane</keyword>
<sequence length="99" mass="11241">MTSWRLSGALACFTLFVPTIMAEDAFQWTWRRLKTEAGLGDDDLRLVEKAFGFVWTFLALAVVTPVFNYPLQRVPTKSNPQYVVPWSFFGPDYGGTLSK</sequence>
<evidence type="ECO:0000313" key="3">
    <source>
        <dbReference type="EMBL" id="OBR13054.1"/>
    </source>
</evidence>
<keyword evidence="4" id="KW-1185">Reference proteome</keyword>